<dbReference type="Proteomes" id="UP000682739">
    <property type="component" value="Chromosome"/>
</dbReference>
<evidence type="ECO:0000313" key="3">
    <source>
        <dbReference type="Proteomes" id="UP000682739"/>
    </source>
</evidence>
<dbReference type="KEGG" id="psym:J1N51_01515"/>
<feature type="signal peptide" evidence="1">
    <location>
        <begin position="1"/>
        <end position="24"/>
    </location>
</feature>
<protein>
    <submittedName>
        <fullName evidence="2">DUF3466 family protein</fullName>
    </submittedName>
</protein>
<reference evidence="2" key="1">
    <citation type="submission" date="2021-03" db="EMBL/GenBank/DDBJ databases">
        <title>Description of Psychrosphaera ytuae sp. nov. isolated from deep sea sediment of South China Sea.</title>
        <authorList>
            <person name="Zhang J."/>
            <person name="Xu X.-D."/>
        </authorList>
    </citation>
    <scope>NUCLEOTIDE SEQUENCE</scope>
    <source>
        <strain evidence="2">MTZ26</strain>
    </source>
</reference>
<gene>
    <name evidence="2" type="ORF">J1N51_01515</name>
</gene>
<dbReference type="InterPro" id="IPR022562">
    <property type="entry name" value="DUF3466"/>
</dbReference>
<accession>A0A975DBN5</accession>
<name>A0A975DBN5_9GAMM</name>
<evidence type="ECO:0000256" key="1">
    <source>
        <dbReference type="SAM" id="SignalP"/>
    </source>
</evidence>
<proteinExistence type="predicted"/>
<keyword evidence="3" id="KW-1185">Reference proteome</keyword>
<evidence type="ECO:0000313" key="2">
    <source>
        <dbReference type="EMBL" id="QTH64190.1"/>
    </source>
</evidence>
<dbReference type="EMBL" id="CP072110">
    <property type="protein sequence ID" value="QTH64190.1"/>
    <property type="molecule type" value="Genomic_DNA"/>
</dbReference>
<keyword evidence="1" id="KW-0732">Signal</keyword>
<sequence>MKYVKFAKSTIALSLMLSFGYANAATYEIKEIPNVKDHRQQFSTALNNVGEVVGIARSSVNFPFYFENYITNASASIRANCGISDAEISAGQLDASSASCLKSTLSNTSGNFVDSPSYQKIGDVVSFKYSAGETTQTTLTDVFVEELNSLSRSTVEQLNDINNLGFAAGTASAPYRKISFQQTGENASESPITLFERDFTSRATVINNGNVLTIAPKEVTFGGVSAATSITDNNFVSGYQSVSVREVAQTTIENDCKGESLPENVCAWSLAQNLSLYDLRPVVWSIDNEGNVLEKSEYPLAFTPKENQNGNYVAYASAVNEMGVAVGYGDAPATDNDNVILKFPLLFKDGTTIQILEDNRDYDGGYATDINNQGLVVGHLQKFVDRQYNDEFFVYDINTGEIKTPTTFYKSAQSQAAAINDNGYVVGVAEYELTTSQIRRKHGFLYDLNTDQVLDLNDLTECQSKYEIVEVSDINNNNQISATAIKTVNVVNALGEPVLDDNGNNVTTTQPVAVLLEPISGGQIDDCGELEEPSYERQGMSTSIWLLATLSFFAVIRRRFI</sequence>
<dbReference type="AlphaFoldDB" id="A0A975DBN5"/>
<feature type="chain" id="PRO_5037271345" evidence="1">
    <location>
        <begin position="25"/>
        <end position="561"/>
    </location>
</feature>
<organism evidence="2 3">
    <name type="scientific">Psychrosphaera ytuae</name>
    <dbReference type="NCBI Taxonomy" id="2820710"/>
    <lineage>
        <taxon>Bacteria</taxon>
        <taxon>Pseudomonadati</taxon>
        <taxon>Pseudomonadota</taxon>
        <taxon>Gammaproteobacteria</taxon>
        <taxon>Alteromonadales</taxon>
        <taxon>Pseudoalteromonadaceae</taxon>
        <taxon>Psychrosphaera</taxon>
    </lineage>
</organism>
<dbReference type="Pfam" id="PF11949">
    <property type="entry name" value="DUF3466"/>
    <property type="match status" value="1"/>
</dbReference>